<feature type="transmembrane region" description="Helical" evidence="6">
    <location>
        <begin position="97"/>
        <end position="121"/>
    </location>
</feature>
<feature type="transmembrane region" description="Helical" evidence="6">
    <location>
        <begin position="409"/>
        <end position="426"/>
    </location>
</feature>
<feature type="transmembrane region" description="Helical" evidence="6">
    <location>
        <begin position="313"/>
        <end position="335"/>
    </location>
</feature>
<dbReference type="PANTHER" id="PTHR42718">
    <property type="entry name" value="MAJOR FACILITATOR SUPERFAMILY MULTIDRUG TRANSPORTER MFSC"/>
    <property type="match status" value="1"/>
</dbReference>
<dbReference type="InterPro" id="IPR011701">
    <property type="entry name" value="MFS"/>
</dbReference>
<dbReference type="AlphaFoldDB" id="A0AB72Z0J5"/>
<accession>A0AB72Z0J5</accession>
<dbReference type="Proteomes" id="UP000003457">
    <property type="component" value="Unassembled WGS sequence"/>
</dbReference>
<dbReference type="EMBL" id="AEHJ01000023">
    <property type="protein sequence ID" value="EFO77656.1"/>
    <property type="molecule type" value="Genomic_DNA"/>
</dbReference>
<reference evidence="8 9" key="1">
    <citation type="submission" date="2010-10" db="EMBL/GenBank/DDBJ databases">
        <authorList>
            <person name="Durkin A.S."/>
            <person name="Madupu R."/>
            <person name="Torralba M."/>
            <person name="Gillis M."/>
            <person name="Methe B."/>
            <person name="Sutton G."/>
            <person name="Nelson K.E."/>
        </authorList>
    </citation>
    <scope>NUCLEOTIDE SEQUENCE [LARGE SCALE GENOMIC DNA]</scope>
    <source>
        <strain evidence="8 9">JCVIHMP022</strain>
    </source>
</reference>
<dbReference type="GO" id="GO:0022857">
    <property type="term" value="F:transmembrane transporter activity"/>
    <property type="evidence" value="ECO:0007669"/>
    <property type="project" value="InterPro"/>
</dbReference>
<protein>
    <submittedName>
        <fullName evidence="8">Transporter, major facilitator family protein</fullName>
    </submittedName>
</protein>
<feature type="transmembrane region" description="Helical" evidence="6">
    <location>
        <begin position="159"/>
        <end position="179"/>
    </location>
</feature>
<name>A0AB72Z0J5_9BIFI</name>
<dbReference type="PROSITE" id="PS50850">
    <property type="entry name" value="MFS"/>
    <property type="match status" value="1"/>
</dbReference>
<dbReference type="InterPro" id="IPR036259">
    <property type="entry name" value="MFS_trans_sf"/>
</dbReference>
<evidence type="ECO:0000259" key="7">
    <source>
        <dbReference type="PROSITE" id="PS50850"/>
    </source>
</evidence>
<evidence type="ECO:0000256" key="6">
    <source>
        <dbReference type="SAM" id="Phobius"/>
    </source>
</evidence>
<feature type="transmembrane region" description="Helical" evidence="6">
    <location>
        <begin position="185"/>
        <end position="205"/>
    </location>
</feature>
<evidence type="ECO:0000256" key="4">
    <source>
        <dbReference type="ARBA" id="ARBA00022989"/>
    </source>
</evidence>
<evidence type="ECO:0000256" key="3">
    <source>
        <dbReference type="ARBA" id="ARBA00022692"/>
    </source>
</evidence>
<sequence>MKVVDHMTHNNANASADPFDDPVTSNKMAIRALIPLLITFVLGTLCLQGFNLVFQQVGADVGAPNQASLITAFPSIVLGIVCFIYGSLGDFVSLRRLVTVGLITLFVGSLFGFIANFFFAANLWTVIIARVLQTAGEQVAGSAFLVVATKYLRNDLKVIFFGLFTAAYQLSASIGVFAAGMLSSIAWQYLFLIPAVTILFLPILLKTLPAKSGNGQKVDALGFVIFGFATAFLTLFFSYMAWWMLVVSVLLYAAFGVYINKAANPFITPAFFKNTRWLRAISLILVFYFVNYALSPIFNAIGTKLYGMTTTQVSLYIVWAYVVAAVVGTCSGLIVGKIGIRAGLVTAGTLMFVGWTGAAFCVNSGFLVLTLFACVFYAGCGLMYSPVVSTVLGTIEKDESGRGVGMNDLAMNVSPSIGIAIIGSLLGSNAMAGSSIVGTTGDAAGFSNLLLIGSVTALLGLIVFFVFRKKIYEGNHALETEQAGKAE</sequence>
<dbReference type="Gene3D" id="1.20.1250.20">
    <property type="entry name" value="MFS general substrate transporter like domains"/>
    <property type="match status" value="2"/>
</dbReference>
<feature type="transmembrane region" description="Helical" evidence="6">
    <location>
        <begin position="217"/>
        <end position="236"/>
    </location>
</feature>
<comment type="caution">
    <text evidence="8">The sequence shown here is derived from an EMBL/GenBank/DDBJ whole genome shotgun (WGS) entry which is preliminary data.</text>
</comment>
<keyword evidence="2" id="KW-0813">Transport</keyword>
<evidence type="ECO:0000313" key="8">
    <source>
        <dbReference type="EMBL" id="EFO77656.1"/>
    </source>
</evidence>
<feature type="transmembrane region" description="Helical" evidence="6">
    <location>
        <begin position="66"/>
        <end position="85"/>
    </location>
</feature>
<evidence type="ECO:0000256" key="5">
    <source>
        <dbReference type="ARBA" id="ARBA00023136"/>
    </source>
</evidence>
<keyword evidence="3 6" id="KW-0812">Transmembrane</keyword>
<keyword evidence="5 6" id="KW-0472">Membrane</keyword>
<feature type="transmembrane region" description="Helical" evidence="6">
    <location>
        <begin position="32"/>
        <end position="54"/>
    </location>
</feature>
<feature type="transmembrane region" description="Helical" evidence="6">
    <location>
        <begin position="446"/>
        <end position="467"/>
    </location>
</feature>
<feature type="transmembrane region" description="Helical" evidence="6">
    <location>
        <begin position="366"/>
        <end position="388"/>
    </location>
</feature>
<dbReference type="Pfam" id="PF07690">
    <property type="entry name" value="MFS_1"/>
    <property type="match status" value="1"/>
</dbReference>
<feature type="transmembrane region" description="Helical" evidence="6">
    <location>
        <begin position="342"/>
        <end position="360"/>
    </location>
</feature>
<evidence type="ECO:0000256" key="2">
    <source>
        <dbReference type="ARBA" id="ARBA00022448"/>
    </source>
</evidence>
<evidence type="ECO:0000256" key="1">
    <source>
        <dbReference type="ARBA" id="ARBA00004651"/>
    </source>
</evidence>
<feature type="transmembrane region" description="Helical" evidence="6">
    <location>
        <begin position="280"/>
        <end position="301"/>
    </location>
</feature>
<dbReference type="SUPFAM" id="SSF103473">
    <property type="entry name" value="MFS general substrate transporter"/>
    <property type="match status" value="1"/>
</dbReference>
<proteinExistence type="predicted"/>
<keyword evidence="4 6" id="KW-1133">Transmembrane helix</keyword>
<feature type="transmembrane region" description="Helical" evidence="6">
    <location>
        <begin position="242"/>
        <end position="259"/>
    </location>
</feature>
<feature type="domain" description="Major facilitator superfamily (MFS) profile" evidence="7">
    <location>
        <begin position="27"/>
        <end position="472"/>
    </location>
</feature>
<dbReference type="GO" id="GO:0005886">
    <property type="term" value="C:plasma membrane"/>
    <property type="evidence" value="ECO:0007669"/>
    <property type="project" value="UniProtKB-SubCell"/>
</dbReference>
<gene>
    <name evidence="8" type="ORF">HMPREF9003_1826</name>
</gene>
<dbReference type="InterPro" id="IPR020846">
    <property type="entry name" value="MFS_dom"/>
</dbReference>
<evidence type="ECO:0000313" key="9">
    <source>
        <dbReference type="Proteomes" id="UP000003457"/>
    </source>
</evidence>
<dbReference type="PANTHER" id="PTHR42718:SF9">
    <property type="entry name" value="MAJOR FACILITATOR SUPERFAMILY MULTIDRUG TRANSPORTER MFSC"/>
    <property type="match status" value="1"/>
</dbReference>
<comment type="subcellular location">
    <subcellularLocation>
        <location evidence="1">Cell membrane</location>
        <topology evidence="1">Multi-pass membrane protein</topology>
    </subcellularLocation>
</comment>
<organism evidence="8 9">
    <name type="scientific">Bifidobacterium dentium JCVIHMP022</name>
    <dbReference type="NCBI Taxonomy" id="553191"/>
    <lineage>
        <taxon>Bacteria</taxon>
        <taxon>Bacillati</taxon>
        <taxon>Actinomycetota</taxon>
        <taxon>Actinomycetes</taxon>
        <taxon>Bifidobacteriales</taxon>
        <taxon>Bifidobacteriaceae</taxon>
        <taxon>Bifidobacterium</taxon>
    </lineage>
</organism>
<dbReference type="PRINTS" id="PR01036">
    <property type="entry name" value="TCRTETB"/>
</dbReference>